<dbReference type="InterPro" id="IPR057230">
    <property type="entry name" value="DUF7908"/>
</dbReference>
<dbReference type="Proteomes" id="UP001595075">
    <property type="component" value="Unassembled WGS sequence"/>
</dbReference>
<evidence type="ECO:0000313" key="3">
    <source>
        <dbReference type="EMBL" id="KAL2068483.1"/>
    </source>
</evidence>
<evidence type="ECO:0000256" key="1">
    <source>
        <dbReference type="SAM" id="MobiDB-lite"/>
    </source>
</evidence>
<proteinExistence type="predicted"/>
<keyword evidence="4" id="KW-1185">Reference proteome</keyword>
<organism evidence="3 4">
    <name type="scientific">Oculimacula yallundae</name>
    <dbReference type="NCBI Taxonomy" id="86028"/>
    <lineage>
        <taxon>Eukaryota</taxon>
        <taxon>Fungi</taxon>
        <taxon>Dikarya</taxon>
        <taxon>Ascomycota</taxon>
        <taxon>Pezizomycotina</taxon>
        <taxon>Leotiomycetes</taxon>
        <taxon>Helotiales</taxon>
        <taxon>Ploettnerulaceae</taxon>
        <taxon>Oculimacula</taxon>
    </lineage>
</organism>
<accession>A0ABR4CH30</accession>
<sequence length="937" mass="98329">MFSITIRIDNAPTQILSIATGVSTATNTVATTIFPGNVQVFQTTNIINFPVIISTFIQQNTIIQGDGGINIVINNAPTTIFTTATGTSTVTATVTSTVTTSNSVPTAFILSPAPAVAQARRQLSILRYISPTGNISTSCSEAQVFTIANGQLLSGGSLVSVNRGVASAPFVAAQAINDISTTFSISDTLQWSNPAFSGGKARFCSGGGRLNMLFTLNATLIDCTEQNLFVIPASACVNGDIVSSTSTSSTSTSTSLGVSSSSTSIPVTSSSLSESESSSTSPSSSSGSSTDVSTTPTLSSTSDSSSTSTSTTGSSTSTSTPVIETCANYTASCSSVINGLLESNSLANPQLVDFRIQSAILGVRTPSAFLAALGPDPCQNYTDPEENKYCVDLFANSQFVSQLTDLTTGVLAAVQTCASDFALGAPEEQIIFNEPTCGGGNNVRRHQKRSFGIAENHDLTGSMLEAIDYYRSIAPAPLLGPLKSPALQLVRKQTNNCAATGTCFSRCPDCRDAQTVCGPRATVITAGVCTALTGVVGTAVTAVGAGICATACGPAAPICAGFCVGLATTAASTAIGTACALDYLDICDPINQRCSNCKNQNPGICDENTNVEDVTDALDVDVGLGFTVGTGAVLFPVVRSYWPGLESLQHDGSNTLMLRGGFDLVKDTCASTAVKFITAVDLPRTGFHLAHMQEVKMFKYFARSLMSGIAPDGGKMRQTFAPMVIYNNWHMEYPVSLPRIGSIVTDTNGAFTEPLTFNDRMYETIGSYAYRSGISFVPRAINSMKYMLLSRKYPKSRSVGPWNTLINRVANNGDKEALQELLGNVQLVISTFNYLNDAQLAVGFAAAGRTLAKEMVYASEFIPGFKGIDLAWAQFEPAFYNAAVTHTLGWLESRSGLILQKFASGGAALTNPAVMKLVYETTLLAKQKNRIVSLVAS</sequence>
<feature type="domain" description="DUF7908" evidence="2">
    <location>
        <begin position="105"/>
        <end position="233"/>
    </location>
</feature>
<dbReference type="Pfam" id="PF25485">
    <property type="entry name" value="DUF7908"/>
    <property type="match status" value="1"/>
</dbReference>
<feature type="region of interest" description="Disordered" evidence="1">
    <location>
        <begin position="245"/>
        <end position="320"/>
    </location>
</feature>
<protein>
    <recommendedName>
        <fullName evidence="2">DUF7908 domain-containing protein</fullName>
    </recommendedName>
</protein>
<dbReference type="EMBL" id="JAZHXI010000009">
    <property type="protein sequence ID" value="KAL2068483.1"/>
    <property type="molecule type" value="Genomic_DNA"/>
</dbReference>
<evidence type="ECO:0000259" key="2">
    <source>
        <dbReference type="Pfam" id="PF25485"/>
    </source>
</evidence>
<comment type="caution">
    <text evidence="3">The sequence shown here is derived from an EMBL/GenBank/DDBJ whole genome shotgun (WGS) entry which is preliminary data.</text>
</comment>
<gene>
    <name evidence="3" type="ORF">VTL71DRAFT_16581</name>
</gene>
<name>A0ABR4CH30_9HELO</name>
<evidence type="ECO:0000313" key="4">
    <source>
        <dbReference type="Proteomes" id="UP001595075"/>
    </source>
</evidence>
<reference evidence="3 4" key="1">
    <citation type="journal article" date="2024" name="Commun. Biol.">
        <title>Comparative genomic analysis of thermophilic fungi reveals convergent evolutionary adaptations and gene losses.</title>
        <authorList>
            <person name="Steindorff A.S."/>
            <person name="Aguilar-Pontes M.V."/>
            <person name="Robinson A.J."/>
            <person name="Andreopoulos B."/>
            <person name="LaButti K."/>
            <person name="Kuo A."/>
            <person name="Mondo S."/>
            <person name="Riley R."/>
            <person name="Otillar R."/>
            <person name="Haridas S."/>
            <person name="Lipzen A."/>
            <person name="Grimwood J."/>
            <person name="Schmutz J."/>
            <person name="Clum A."/>
            <person name="Reid I.D."/>
            <person name="Moisan M.C."/>
            <person name="Butler G."/>
            <person name="Nguyen T.T.M."/>
            <person name="Dewar K."/>
            <person name="Conant G."/>
            <person name="Drula E."/>
            <person name="Henrissat B."/>
            <person name="Hansel C."/>
            <person name="Singer S."/>
            <person name="Hutchinson M.I."/>
            <person name="de Vries R.P."/>
            <person name="Natvig D.O."/>
            <person name="Powell A.J."/>
            <person name="Tsang A."/>
            <person name="Grigoriev I.V."/>
        </authorList>
    </citation>
    <scope>NUCLEOTIDE SEQUENCE [LARGE SCALE GENOMIC DNA]</scope>
    <source>
        <strain evidence="3 4">CBS 494.80</strain>
    </source>
</reference>